<accession>Q5N8W0</accession>
<sequence>MSGSPPAAAAAAEIALASWANKLERDRVATRRWEGPAIAKPATIWGPPIRRRSTATAVQTAFSYTTDAAAPLAGAGQSSQCLQDCGRESRAAYRQSKDSYSYSATLPARVRDPQRGRWPEQCNRGWDSSVTWRCRIRRVWFMLRAAAAAAASVLRQFNTMPDLCNVQRAYEQIQCYVV</sequence>
<dbReference type="AlphaFoldDB" id="Q5N8W0"/>
<organism evidence="1">
    <name type="scientific">Oryza sativa subsp. japonica</name>
    <name type="common">Rice</name>
    <dbReference type="NCBI Taxonomy" id="39947"/>
    <lineage>
        <taxon>Eukaryota</taxon>
        <taxon>Viridiplantae</taxon>
        <taxon>Streptophyta</taxon>
        <taxon>Embryophyta</taxon>
        <taxon>Tracheophyta</taxon>
        <taxon>Spermatophyta</taxon>
        <taxon>Magnoliopsida</taxon>
        <taxon>Liliopsida</taxon>
        <taxon>Poales</taxon>
        <taxon>Poaceae</taxon>
        <taxon>BOP clade</taxon>
        <taxon>Oryzoideae</taxon>
        <taxon>Oryzeae</taxon>
        <taxon>Oryzinae</taxon>
        <taxon>Oryza</taxon>
        <taxon>Oryza sativa</taxon>
    </lineage>
</organism>
<dbReference type="Proteomes" id="UP000817658">
    <property type="component" value="Chromosome 1"/>
</dbReference>
<evidence type="ECO:0000313" key="1">
    <source>
        <dbReference type="EMBL" id="BAD82083.1"/>
    </source>
</evidence>
<name>Q5N8W0_ORYSJ</name>
<protein>
    <submittedName>
        <fullName evidence="1">Uncharacterized protein</fullName>
    </submittedName>
</protein>
<gene>
    <name evidence="1" type="primary">P0698A10.11</name>
</gene>
<dbReference type="EMBL" id="AP003297">
    <property type="protein sequence ID" value="BAD82083.1"/>
    <property type="molecule type" value="Genomic_DNA"/>
</dbReference>
<reference evidence="1" key="1">
    <citation type="journal article" date="2002" name="Nature">
        <title>The genome sequence and structure of rice chromosome 1.</title>
        <authorList>
            <person name="Sasaki T."/>
            <person name="Matsumoto T."/>
            <person name="Yamamoto K."/>
            <person name="Sakata K."/>
            <person name="Baba T."/>
            <person name="Katayose Y."/>
            <person name="Wu J."/>
            <person name="Niimura Y."/>
            <person name="Cheng Z."/>
            <person name="Nagamura Y."/>
            <person name="Antonio B.A."/>
            <person name="Kanamori H."/>
            <person name="Hosokawa S."/>
            <person name="Masukawa M."/>
            <person name="Arikawa K."/>
            <person name="Chiden Y."/>
            <person name="Hayashi M."/>
            <person name="Okamoto M."/>
            <person name="Ando T."/>
            <person name="Aoki H."/>
            <person name="Arita K."/>
            <person name="Hamada M."/>
            <person name="Harada C."/>
            <person name="Hijishita S."/>
            <person name="Honda M."/>
            <person name="Ichikawa Y."/>
            <person name="Idonuma A."/>
            <person name="Iijima M."/>
            <person name="Ikeda M."/>
            <person name="Ikeno M."/>
            <person name="Itoh S."/>
            <person name="Itoh T."/>
            <person name="Itoh Y."/>
            <person name="Itoh Y."/>
            <person name="Iwabuchi A."/>
            <person name="Kamiya K."/>
            <person name="Karasawa W."/>
            <person name="Katagiri S."/>
            <person name="Kikuta A."/>
            <person name="Kobayashi N."/>
            <person name="Kono I."/>
            <person name="Machita K."/>
            <person name="Maehara T."/>
            <person name="Mizuno H."/>
            <person name="Mizubayashi T."/>
            <person name="Mukai Y."/>
            <person name="Nagasaki H."/>
            <person name="Nakashima M."/>
            <person name="Nakama Y."/>
            <person name="Nakamichi Y."/>
            <person name="Nakamura M."/>
            <person name="Namiki N."/>
            <person name="Negishi M."/>
            <person name="Ohta I."/>
            <person name="Ono N."/>
            <person name="Saji S."/>
            <person name="Sakai K."/>
            <person name="Shibata M."/>
            <person name="Shimokawa T."/>
            <person name="Shomura A."/>
            <person name="Song J."/>
            <person name="Takazaki Y."/>
            <person name="Terasawa K."/>
            <person name="Tsuji K."/>
            <person name="Waki K."/>
            <person name="Yamagata H."/>
            <person name="Yamane H."/>
            <person name="Yoshiki S."/>
            <person name="Yoshihara R."/>
            <person name="Yukawa K."/>
            <person name="Zhong H."/>
            <person name="Iwama H."/>
            <person name="Endo T."/>
            <person name="Ito H."/>
            <person name="Hahn J.H."/>
            <person name="Kim H.I."/>
            <person name="Eun M.Y."/>
            <person name="Yano M."/>
            <person name="Jiang J."/>
            <person name="Gojobori T."/>
        </authorList>
    </citation>
    <scope>NUCLEOTIDE SEQUENCE [LARGE SCALE GENOMIC DNA]</scope>
</reference>
<proteinExistence type="predicted"/>